<evidence type="ECO:0000256" key="1">
    <source>
        <dbReference type="SAM" id="MobiDB-lite"/>
    </source>
</evidence>
<feature type="compositionally biased region" description="Basic residues" evidence="1">
    <location>
        <begin position="148"/>
        <end position="173"/>
    </location>
</feature>
<proteinExistence type="predicted"/>
<protein>
    <submittedName>
        <fullName evidence="2">DUF1259 domain-containing protein</fullName>
    </submittedName>
</protein>
<dbReference type="InterPro" id="IPR011094">
    <property type="entry name" value="Uncharacterised_LppY/LpqO"/>
</dbReference>
<name>A0ABW3DCA0_9BACL</name>
<gene>
    <name evidence="2" type="ORF">ACFQ03_15755</name>
</gene>
<comment type="caution">
    <text evidence="2">The sequence shown here is derived from an EMBL/GenBank/DDBJ whole genome shotgun (WGS) entry which is preliminary data.</text>
</comment>
<keyword evidence="3" id="KW-1185">Reference proteome</keyword>
<evidence type="ECO:0000313" key="2">
    <source>
        <dbReference type="EMBL" id="MFD0870611.1"/>
    </source>
</evidence>
<sequence>MNSPSPLCQDFARILGGTAEVVNGVCTVTRIRSNLKPLIQGRRTRSALAIAALFSFEDLDSRGNALNLGETVILQEEVNPFISALRARGIEVTALHNHWLLTDPVLMFIHWKSIEPPLSFARKTAEAFRVLTTRTIAPKKSSSSGGHRSSRSSHSSRKRRSVSRFSGSKHRSVSGRSGKLYSSKSRRVKSLHRLRSVRPSSVSLRSRKLK</sequence>
<accession>A0ABW3DCA0</accession>
<reference evidence="3" key="1">
    <citation type="journal article" date="2019" name="Int. J. Syst. Evol. Microbiol.">
        <title>The Global Catalogue of Microorganisms (GCM) 10K type strain sequencing project: providing services to taxonomists for standard genome sequencing and annotation.</title>
        <authorList>
            <consortium name="The Broad Institute Genomics Platform"/>
            <consortium name="The Broad Institute Genome Sequencing Center for Infectious Disease"/>
            <person name="Wu L."/>
            <person name="Ma J."/>
        </authorList>
    </citation>
    <scope>NUCLEOTIDE SEQUENCE [LARGE SCALE GENOMIC DNA]</scope>
    <source>
        <strain evidence="3">CCUG 57263</strain>
    </source>
</reference>
<dbReference type="Pfam" id="PF07485">
    <property type="entry name" value="DUF1529"/>
    <property type="match status" value="1"/>
</dbReference>
<dbReference type="Proteomes" id="UP001597120">
    <property type="component" value="Unassembled WGS sequence"/>
</dbReference>
<dbReference type="RefSeq" id="WP_379289318.1">
    <property type="nucleotide sequence ID" value="NZ_JBHTIU010000051.1"/>
</dbReference>
<organism evidence="2 3">
    <name type="scientific">Paenibacillus residui</name>
    <dbReference type="NCBI Taxonomy" id="629724"/>
    <lineage>
        <taxon>Bacteria</taxon>
        <taxon>Bacillati</taxon>
        <taxon>Bacillota</taxon>
        <taxon>Bacilli</taxon>
        <taxon>Bacillales</taxon>
        <taxon>Paenibacillaceae</taxon>
        <taxon>Paenibacillus</taxon>
    </lineage>
</organism>
<feature type="region of interest" description="Disordered" evidence="1">
    <location>
        <begin position="137"/>
        <end position="210"/>
    </location>
</feature>
<dbReference type="EMBL" id="JBHTIU010000051">
    <property type="protein sequence ID" value="MFD0870611.1"/>
    <property type="molecule type" value="Genomic_DNA"/>
</dbReference>
<feature type="compositionally biased region" description="Basic residues" evidence="1">
    <location>
        <begin position="184"/>
        <end position="196"/>
    </location>
</feature>
<evidence type="ECO:0000313" key="3">
    <source>
        <dbReference type="Proteomes" id="UP001597120"/>
    </source>
</evidence>